<dbReference type="EMBL" id="LR743507">
    <property type="protein sequence ID" value="CAA2107074.1"/>
    <property type="molecule type" value="Genomic_DNA"/>
</dbReference>
<gene>
    <name evidence="1" type="ORF">VVAX_04054</name>
</gene>
<dbReference type="RefSeq" id="WP_339091601.1">
    <property type="nucleotide sequence ID" value="NZ_LR743507.1"/>
</dbReference>
<evidence type="ECO:0000313" key="1">
    <source>
        <dbReference type="EMBL" id="CAA2107074.1"/>
    </source>
</evidence>
<protein>
    <submittedName>
        <fullName evidence="1">Uncharacterized protein</fullName>
    </submittedName>
</protein>
<sequence>MKLITVELTHEDGTDFAAWSTTGEVVPAHAIDRLIRVLAETRKTMEPAFPPKLPLVIKDPPQVNGPAWQWSIEGDGSLVLNFRHPGLGWLGFRLPDVEGFHTNLVDVIQQRNLLRAEIGPPAH</sequence>
<dbReference type="AlphaFoldDB" id="A0A679JLG9"/>
<reference evidence="1" key="1">
    <citation type="submission" date="2019-12" db="EMBL/GenBank/DDBJ databases">
        <authorList>
            <person name="Cremers G."/>
        </authorList>
    </citation>
    <scope>NUCLEOTIDE SEQUENCE</scope>
    <source>
        <strain evidence="1">Vvax</strain>
    </source>
</reference>
<organism evidence="1">
    <name type="scientific">Variovorax paradoxus</name>
    <dbReference type="NCBI Taxonomy" id="34073"/>
    <lineage>
        <taxon>Bacteria</taxon>
        <taxon>Pseudomonadati</taxon>
        <taxon>Pseudomonadota</taxon>
        <taxon>Betaproteobacteria</taxon>
        <taxon>Burkholderiales</taxon>
        <taxon>Comamonadaceae</taxon>
        <taxon>Variovorax</taxon>
    </lineage>
</organism>
<proteinExistence type="predicted"/>
<name>A0A679JLG9_VARPD</name>
<accession>A0A679JLG9</accession>